<keyword evidence="2" id="KW-1185">Reference proteome</keyword>
<dbReference type="Proteomes" id="UP001481413">
    <property type="component" value="Unassembled WGS sequence"/>
</dbReference>
<dbReference type="EMBL" id="BAABWH010000002">
    <property type="protein sequence ID" value="GAA6144868.1"/>
    <property type="molecule type" value="Genomic_DNA"/>
</dbReference>
<accession>A0ABP9ZXK2</accession>
<proteinExistence type="predicted"/>
<reference evidence="1 2" key="1">
    <citation type="submission" date="2024-04" db="EMBL/GenBank/DDBJ databases">
        <title>Draft genome sequence of Thalassolituus maritimus NBRC 116585.</title>
        <authorList>
            <person name="Miyakawa T."/>
            <person name="Kusuya Y."/>
            <person name="Miura T."/>
        </authorList>
    </citation>
    <scope>NUCLEOTIDE SEQUENCE [LARGE SCALE GENOMIC DNA]</scope>
    <source>
        <strain evidence="1 2">5NW40-0001</strain>
    </source>
</reference>
<sequence length="95" mass="10864">MKYGALVSSTIEALEELENFEIHGSSYPWGESIRNQIEFIKTHAEDKKNPVKELGDGKTFNYGIISSRNLTSPEEMVLKSKLDCVTENLRNLWED</sequence>
<dbReference type="RefSeq" id="WP_353293806.1">
    <property type="nucleotide sequence ID" value="NZ_BAABWH010000002.1"/>
</dbReference>
<gene>
    <name evidence="1" type="ORF">NBRC116585_09850</name>
</gene>
<comment type="caution">
    <text evidence="1">The sequence shown here is derived from an EMBL/GenBank/DDBJ whole genome shotgun (WGS) entry which is preliminary data.</text>
</comment>
<evidence type="ECO:0000313" key="1">
    <source>
        <dbReference type="EMBL" id="GAA6144868.1"/>
    </source>
</evidence>
<evidence type="ECO:0000313" key="2">
    <source>
        <dbReference type="Proteomes" id="UP001481413"/>
    </source>
</evidence>
<organism evidence="1 2">
    <name type="scientific">Thalassolituus maritimus</name>
    <dbReference type="NCBI Taxonomy" id="484498"/>
    <lineage>
        <taxon>Bacteria</taxon>
        <taxon>Pseudomonadati</taxon>
        <taxon>Pseudomonadota</taxon>
        <taxon>Gammaproteobacteria</taxon>
        <taxon>Oceanospirillales</taxon>
        <taxon>Oceanospirillaceae</taxon>
        <taxon>Thalassolituus</taxon>
    </lineage>
</organism>
<protein>
    <submittedName>
        <fullName evidence="1">Uncharacterized protein</fullName>
    </submittedName>
</protein>
<name>A0ABP9ZXK2_9GAMM</name>